<sequence length="181" mass="19819">MFDNVPSTVETKPHAWSETLRSGDIVSFRFPTNEGKTGPEPKARPCLVLASALISGQRWLTIAYGTSVTEKVRKGYAIPLGSHDARVAGLDRATAFRGDRIVIVRPNNRAFAVSPTLRTPVLGRLTGRPLQRMHAIRARLQAEADIAAEARAERRRARVDDRKSVIEARARAAARAVITGT</sequence>
<comment type="caution">
    <text evidence="1">The sequence shown here is derived from an EMBL/GenBank/DDBJ whole genome shotgun (WGS) entry which is preliminary data.</text>
</comment>
<keyword evidence="2" id="KW-1185">Reference proteome</keyword>
<dbReference type="AlphaFoldDB" id="A0A074JC66"/>
<proteinExistence type="predicted"/>
<protein>
    <recommendedName>
        <fullName evidence="3">Type II toxin-antitoxin system PemK/MazF family toxin</fullName>
    </recommendedName>
</protein>
<accession>A0A074JC66</accession>
<reference evidence="1 2" key="1">
    <citation type="submission" date="2013-07" db="EMBL/GenBank/DDBJ databases">
        <title>Thioclava pacifica DSM 10166 Genome Sequencing.</title>
        <authorList>
            <person name="Lai Q."/>
            <person name="Shao Z."/>
        </authorList>
    </citation>
    <scope>NUCLEOTIDE SEQUENCE [LARGE SCALE GENOMIC DNA]</scope>
    <source>
        <strain evidence="1 2">DSM 10166</strain>
    </source>
</reference>
<evidence type="ECO:0008006" key="3">
    <source>
        <dbReference type="Google" id="ProtNLM"/>
    </source>
</evidence>
<dbReference type="Proteomes" id="UP000027432">
    <property type="component" value="Unassembled WGS sequence"/>
</dbReference>
<dbReference type="STRING" id="1353537.TP2_04155"/>
<dbReference type="eggNOG" id="ENOG5032X1J">
    <property type="taxonomic scope" value="Bacteria"/>
</dbReference>
<evidence type="ECO:0000313" key="1">
    <source>
        <dbReference type="EMBL" id="KEO54119.1"/>
    </source>
</evidence>
<name>A0A074JC66_9RHOB</name>
<gene>
    <name evidence="1" type="ORF">TP2_04155</name>
</gene>
<organism evidence="1 2">
    <name type="scientific">Thioclava pacifica DSM 10166</name>
    <dbReference type="NCBI Taxonomy" id="1353537"/>
    <lineage>
        <taxon>Bacteria</taxon>
        <taxon>Pseudomonadati</taxon>
        <taxon>Pseudomonadota</taxon>
        <taxon>Alphaproteobacteria</taxon>
        <taxon>Rhodobacterales</taxon>
        <taxon>Paracoccaceae</taxon>
        <taxon>Thioclava</taxon>
    </lineage>
</organism>
<dbReference type="EMBL" id="AUND01000012">
    <property type="protein sequence ID" value="KEO54119.1"/>
    <property type="molecule type" value="Genomic_DNA"/>
</dbReference>
<dbReference type="RefSeq" id="WP_169739508.1">
    <property type="nucleotide sequence ID" value="NZ_AUND01000012.1"/>
</dbReference>
<evidence type="ECO:0000313" key="2">
    <source>
        <dbReference type="Proteomes" id="UP000027432"/>
    </source>
</evidence>